<sequence>MASGIGASSHSPKKAKTEYGDSRKFGRFTVATPSKIIKVLIVEDDDTLRALQKMIIDSLDMPVAVHEAADGREAVDMCRATPFDAIFMDLGMPVMNGIEATKALRDMGSRSTIIGMVSGTVNNDELVRAFEEAGLNECYRLPMSANDFRSILQRVWNEI</sequence>
<dbReference type="STRING" id="22663.A0A218X6R1"/>
<dbReference type="EMBL" id="PGOL01001890">
    <property type="protein sequence ID" value="PKI52930.1"/>
    <property type="molecule type" value="Genomic_DNA"/>
</dbReference>
<dbReference type="GO" id="GO:0000160">
    <property type="term" value="P:phosphorelay signal transduction system"/>
    <property type="evidence" value="ECO:0007669"/>
    <property type="project" value="InterPro"/>
</dbReference>
<gene>
    <name evidence="3" type="ORF">CDL15_Pgr019640</name>
    <name evidence="4" type="ORF">CRG98_026761</name>
</gene>
<dbReference type="PROSITE" id="PS50110">
    <property type="entry name" value="RESPONSE_REGULATORY"/>
    <property type="match status" value="1"/>
</dbReference>
<dbReference type="GeneID" id="116197367"/>
<protein>
    <recommendedName>
        <fullName evidence="2">Response regulatory domain-containing protein</fullName>
    </recommendedName>
</protein>
<dbReference type="Gene3D" id="3.40.50.2300">
    <property type="match status" value="1"/>
</dbReference>
<dbReference type="PANTHER" id="PTHR43228:SF1">
    <property type="entry name" value="TWO-COMPONENT RESPONSE REGULATOR ARR22"/>
    <property type="match status" value="1"/>
</dbReference>
<dbReference type="Pfam" id="PF00072">
    <property type="entry name" value="Response_reg"/>
    <property type="match status" value="1"/>
</dbReference>
<reference evidence="5" key="1">
    <citation type="journal article" date="2017" name="Plant J.">
        <title>The pomegranate (Punica granatum L.) genome and the genomics of punicalagin biosynthesis.</title>
        <authorList>
            <person name="Qin G."/>
            <person name="Xu C."/>
            <person name="Ming R."/>
            <person name="Tang H."/>
            <person name="Guyot R."/>
            <person name="Kramer E.M."/>
            <person name="Hu Y."/>
            <person name="Yi X."/>
            <person name="Qi Y."/>
            <person name="Xu X."/>
            <person name="Gao Z."/>
            <person name="Pan H."/>
            <person name="Jian J."/>
            <person name="Tian Y."/>
            <person name="Yue Z."/>
            <person name="Xu Y."/>
        </authorList>
    </citation>
    <scope>NUCLEOTIDE SEQUENCE [LARGE SCALE GENOMIC DNA]</scope>
    <source>
        <strain evidence="5">cv. Dabenzi</strain>
    </source>
</reference>
<reference evidence="4 6" key="3">
    <citation type="submission" date="2017-11" db="EMBL/GenBank/DDBJ databases">
        <title>De-novo sequencing of pomegranate (Punica granatum L.) genome.</title>
        <authorList>
            <person name="Akparov Z."/>
            <person name="Amiraslanov A."/>
            <person name="Hajiyeva S."/>
            <person name="Abbasov M."/>
            <person name="Kaur K."/>
            <person name="Hamwieh A."/>
            <person name="Solovyev V."/>
            <person name="Salamov A."/>
            <person name="Braich B."/>
            <person name="Kosarev P."/>
            <person name="Mahmoud A."/>
            <person name="Hajiyev E."/>
            <person name="Babayeva S."/>
            <person name="Izzatullayeva V."/>
            <person name="Mammadov A."/>
            <person name="Mammadov A."/>
            <person name="Sharifova S."/>
            <person name="Ojaghi J."/>
            <person name="Eynullazada K."/>
            <person name="Bayramov B."/>
            <person name="Abdulazimova A."/>
            <person name="Shahmuradov I."/>
        </authorList>
    </citation>
    <scope>NUCLEOTIDE SEQUENCE [LARGE SCALE GENOMIC DNA]</scope>
    <source>
        <strain evidence="4">AG2017</strain>
        <strain evidence="6">cv. AG2017</strain>
        <tissue evidence="4">Leaf</tissue>
    </source>
</reference>
<reference evidence="3" key="2">
    <citation type="submission" date="2017-06" db="EMBL/GenBank/DDBJ databases">
        <title>The pomegranate genome and the genomics of punicalagin biosynthesis.</title>
        <authorList>
            <person name="Xu C."/>
        </authorList>
    </citation>
    <scope>NUCLEOTIDE SEQUENCE [LARGE SCALE GENOMIC DNA]</scope>
    <source>
        <tissue evidence="3">Fresh leaf</tissue>
    </source>
</reference>
<evidence type="ECO:0000313" key="3">
    <source>
        <dbReference type="EMBL" id="OWM80360.1"/>
    </source>
</evidence>
<dbReference type="EMBL" id="MTKT01002229">
    <property type="protein sequence ID" value="OWM80360.1"/>
    <property type="molecule type" value="Genomic_DNA"/>
</dbReference>
<dbReference type="PANTHER" id="PTHR43228">
    <property type="entry name" value="TWO-COMPONENT RESPONSE REGULATOR"/>
    <property type="match status" value="1"/>
</dbReference>
<evidence type="ECO:0000256" key="1">
    <source>
        <dbReference type="PROSITE-ProRule" id="PRU00169"/>
    </source>
</evidence>
<organism evidence="3 5">
    <name type="scientific">Punica granatum</name>
    <name type="common">Pomegranate</name>
    <dbReference type="NCBI Taxonomy" id="22663"/>
    <lineage>
        <taxon>Eukaryota</taxon>
        <taxon>Viridiplantae</taxon>
        <taxon>Streptophyta</taxon>
        <taxon>Embryophyta</taxon>
        <taxon>Tracheophyta</taxon>
        <taxon>Spermatophyta</taxon>
        <taxon>Magnoliopsida</taxon>
        <taxon>eudicotyledons</taxon>
        <taxon>Gunneridae</taxon>
        <taxon>Pentapetalae</taxon>
        <taxon>rosids</taxon>
        <taxon>malvids</taxon>
        <taxon>Myrtales</taxon>
        <taxon>Lythraceae</taxon>
        <taxon>Punica</taxon>
    </lineage>
</organism>
<evidence type="ECO:0000313" key="6">
    <source>
        <dbReference type="Proteomes" id="UP000233551"/>
    </source>
</evidence>
<dbReference type="InterPro" id="IPR052048">
    <property type="entry name" value="ST_Response_Regulator"/>
</dbReference>
<dbReference type="SMART" id="SM00448">
    <property type="entry name" value="REC"/>
    <property type="match status" value="1"/>
</dbReference>
<evidence type="ECO:0000313" key="5">
    <source>
        <dbReference type="Proteomes" id="UP000197138"/>
    </source>
</evidence>
<dbReference type="InterPro" id="IPR001789">
    <property type="entry name" value="Sig_transdc_resp-reg_receiver"/>
</dbReference>
<proteinExistence type="predicted"/>
<evidence type="ECO:0000313" key="4">
    <source>
        <dbReference type="EMBL" id="PKI52930.1"/>
    </source>
</evidence>
<accession>A0A218X6R1</accession>
<dbReference type="OrthoDB" id="21225at2759"/>
<evidence type="ECO:0000259" key="2">
    <source>
        <dbReference type="PROSITE" id="PS50110"/>
    </source>
</evidence>
<dbReference type="Proteomes" id="UP000197138">
    <property type="component" value="Unassembled WGS sequence"/>
</dbReference>
<keyword evidence="1" id="KW-0597">Phosphoprotein</keyword>
<dbReference type="CDD" id="cd17546">
    <property type="entry name" value="REC_hyHK_CKI1_RcsC-like"/>
    <property type="match status" value="1"/>
</dbReference>
<feature type="domain" description="Response regulatory" evidence="2">
    <location>
        <begin position="38"/>
        <end position="156"/>
    </location>
</feature>
<dbReference type="SUPFAM" id="SSF52172">
    <property type="entry name" value="CheY-like"/>
    <property type="match status" value="1"/>
</dbReference>
<dbReference type="AlphaFoldDB" id="A0A218X6R1"/>
<dbReference type="InterPro" id="IPR011006">
    <property type="entry name" value="CheY-like_superfamily"/>
</dbReference>
<keyword evidence="6" id="KW-1185">Reference proteome</keyword>
<dbReference type="Proteomes" id="UP000233551">
    <property type="component" value="Unassembled WGS sequence"/>
</dbReference>
<feature type="modified residue" description="4-aspartylphosphate" evidence="1">
    <location>
        <position position="89"/>
    </location>
</feature>
<name>A0A218X6R1_PUNGR</name>
<comment type="caution">
    <text evidence="3">The sequence shown here is derived from an EMBL/GenBank/DDBJ whole genome shotgun (WGS) entry which is preliminary data.</text>
</comment>